<dbReference type="SMART" id="SM00842">
    <property type="entry name" value="FtsA"/>
    <property type="match status" value="1"/>
</dbReference>
<keyword evidence="1" id="KW-1003">Cell membrane</keyword>
<dbReference type="AlphaFoldDB" id="A0A0C3R760"/>
<dbReference type="PANTHER" id="PTHR32432">
    <property type="entry name" value="CELL DIVISION PROTEIN FTSA-RELATED"/>
    <property type="match status" value="1"/>
</dbReference>
<evidence type="ECO:0000313" key="6">
    <source>
        <dbReference type="EMBL" id="KIO45965.1"/>
    </source>
</evidence>
<evidence type="ECO:0000256" key="4">
    <source>
        <dbReference type="ARBA" id="ARBA00023306"/>
    </source>
</evidence>
<evidence type="ECO:0000256" key="3">
    <source>
        <dbReference type="ARBA" id="ARBA00023136"/>
    </source>
</evidence>
<dbReference type="InterPro" id="IPR050696">
    <property type="entry name" value="FtsA/MreB"/>
</dbReference>
<dbReference type="Gene3D" id="3.30.420.40">
    <property type="match status" value="2"/>
</dbReference>
<dbReference type="InterPro" id="IPR020823">
    <property type="entry name" value="Cell_div_FtsA"/>
</dbReference>
<dbReference type="SUPFAM" id="SSF53067">
    <property type="entry name" value="Actin-like ATPase domain"/>
    <property type="match status" value="2"/>
</dbReference>
<dbReference type="GO" id="GO:0032153">
    <property type="term" value="C:cell division site"/>
    <property type="evidence" value="ECO:0007669"/>
    <property type="project" value="TreeGrafter"/>
</dbReference>
<name>A0A0C3R760_9PORP</name>
<organism evidence="6 7">
    <name type="scientific">Sanguibacteroides justesenii</name>
    <dbReference type="NCBI Taxonomy" id="1547597"/>
    <lineage>
        <taxon>Bacteria</taxon>
        <taxon>Pseudomonadati</taxon>
        <taxon>Bacteroidota</taxon>
        <taxon>Bacteroidia</taxon>
        <taxon>Bacteroidales</taxon>
        <taxon>Porphyromonadaceae</taxon>
        <taxon>Sanguibacteroides</taxon>
    </lineage>
</organism>
<dbReference type="RefSeq" id="WP_041504990.1">
    <property type="nucleotide sequence ID" value="NZ_JPIU01000037.1"/>
</dbReference>
<reference evidence="6 7" key="1">
    <citation type="submission" date="2014-07" db="EMBL/GenBank/DDBJ databases">
        <title>Porphyromonadaceae bacterium OUH 308042 = ATCC BAA-2681 = DSM 28342 draft genome.</title>
        <authorList>
            <person name="Sydenham T.V."/>
            <person name="Hasman H."/>
            <person name="Justensen U.S."/>
        </authorList>
    </citation>
    <scope>NUCLEOTIDE SEQUENCE [LARGE SCALE GENOMIC DNA]</scope>
    <source>
        <strain evidence="6 7">OUH 308042</strain>
    </source>
</reference>
<comment type="caution">
    <text evidence="6">The sequence shown here is derived from an EMBL/GenBank/DDBJ whole genome shotgun (WGS) entry which is preliminary data.</text>
</comment>
<dbReference type="PIRSF" id="PIRSF003101">
    <property type="entry name" value="FtsA"/>
    <property type="match status" value="1"/>
</dbReference>
<dbReference type="GO" id="GO:0009898">
    <property type="term" value="C:cytoplasmic side of plasma membrane"/>
    <property type="evidence" value="ECO:0007669"/>
    <property type="project" value="TreeGrafter"/>
</dbReference>
<dbReference type="GO" id="GO:0051301">
    <property type="term" value="P:cell division"/>
    <property type="evidence" value="ECO:0007669"/>
    <property type="project" value="UniProtKB-KW"/>
</dbReference>
<dbReference type="OrthoDB" id="1096862at2"/>
<keyword evidence="2" id="KW-0132">Cell division</keyword>
<dbReference type="PANTHER" id="PTHR32432:SF4">
    <property type="entry name" value="CELL DIVISION PROTEIN FTSA"/>
    <property type="match status" value="1"/>
</dbReference>
<evidence type="ECO:0000259" key="5">
    <source>
        <dbReference type="SMART" id="SM00842"/>
    </source>
</evidence>
<dbReference type="EMBL" id="JPIU01000037">
    <property type="protein sequence ID" value="KIO45965.1"/>
    <property type="molecule type" value="Genomic_DNA"/>
</dbReference>
<dbReference type="InterPro" id="IPR003494">
    <property type="entry name" value="SHS2_FtsA"/>
</dbReference>
<keyword evidence="7" id="KW-1185">Reference proteome</keyword>
<gene>
    <name evidence="6" type="ORF">BA92_05845</name>
</gene>
<proteinExistence type="predicted"/>
<protein>
    <recommendedName>
        <fullName evidence="5">SHS2 domain-containing protein</fullName>
    </recommendedName>
</protein>
<sequence length="390" mass="43373">MGYVASLDMGSETMVMALAEKTGDDCRLVGVMSVASQGIKRGKIIDKLRAKACIQQLLDGFESEHSVHIDSLNLALSGSWVKVLEDRESLKYAKSQGVTQHDLVELEKRCRNTLENGNEVVVDVVPMAYFIDKEVVNDPVGYSARRLDVRYQVFILSKEMLEELKILFSSIGVEHLEIYSVVRAVTSALVTKPGENQNFALVDLGAESTKIVVFQNGMVLFYSELPLGCRTIESDLNVAFSIRDLEKAKKLKHEYGMALRAECKNRKVIIPETKYCIESHNLAYVEQCRLEEILEGAIFQMQQSGCYEDLDEGVLLTGGGSRVVGVDTLLSKLSGHSVGVARAVNVSSEKGALLKTPEYLTALGLLRCERKEQKKSGSRMKRWFGELFND</sequence>
<dbReference type="Proteomes" id="UP000031980">
    <property type="component" value="Unassembled WGS sequence"/>
</dbReference>
<dbReference type="NCBIfam" id="TIGR01174">
    <property type="entry name" value="ftsA"/>
    <property type="match status" value="1"/>
</dbReference>
<feature type="domain" description="SHS2" evidence="5">
    <location>
        <begin position="4"/>
        <end position="189"/>
    </location>
</feature>
<evidence type="ECO:0000256" key="2">
    <source>
        <dbReference type="ARBA" id="ARBA00022618"/>
    </source>
</evidence>
<dbReference type="Pfam" id="PF02491">
    <property type="entry name" value="SHS2_FTSA"/>
    <property type="match status" value="1"/>
</dbReference>
<keyword evidence="3" id="KW-0472">Membrane</keyword>
<dbReference type="InterPro" id="IPR043129">
    <property type="entry name" value="ATPase_NBD"/>
</dbReference>
<dbReference type="Pfam" id="PF14450">
    <property type="entry name" value="FtsA"/>
    <property type="match status" value="1"/>
</dbReference>
<keyword evidence="4" id="KW-0131">Cell cycle</keyword>
<evidence type="ECO:0000313" key="7">
    <source>
        <dbReference type="Proteomes" id="UP000031980"/>
    </source>
</evidence>
<accession>A0A0C3R760</accession>
<evidence type="ECO:0000256" key="1">
    <source>
        <dbReference type="ARBA" id="ARBA00022475"/>
    </source>
</evidence>